<organism evidence="4 5">
    <name type="scientific">Prauserella cavernicola</name>
    <dbReference type="NCBI Taxonomy" id="2800127"/>
    <lineage>
        <taxon>Bacteria</taxon>
        <taxon>Bacillati</taxon>
        <taxon>Actinomycetota</taxon>
        <taxon>Actinomycetes</taxon>
        <taxon>Pseudonocardiales</taxon>
        <taxon>Pseudonocardiaceae</taxon>
        <taxon>Prauserella</taxon>
    </lineage>
</organism>
<keyword evidence="1" id="KW-0285">Flavoprotein</keyword>
<gene>
    <name evidence="4" type="ORF">JHE00_07995</name>
</gene>
<accession>A0A934V414</accession>
<dbReference type="AlphaFoldDB" id="A0A934V414"/>
<dbReference type="InterPro" id="IPR016169">
    <property type="entry name" value="FAD-bd_PCMH_sub2"/>
</dbReference>
<keyword evidence="5" id="KW-1185">Reference proteome</keyword>
<dbReference type="SUPFAM" id="SSF55103">
    <property type="entry name" value="FAD-linked oxidases, C-terminal domain"/>
    <property type="match status" value="1"/>
</dbReference>
<reference evidence="4" key="1">
    <citation type="submission" date="2020-12" db="EMBL/GenBank/DDBJ databases">
        <title>Prauserella sp. ASG 168, a novel actinomycete isolated from cave rock.</title>
        <authorList>
            <person name="Suriyachadkun C."/>
        </authorList>
    </citation>
    <scope>NUCLEOTIDE SEQUENCE</scope>
    <source>
        <strain evidence="4">ASG 168</strain>
    </source>
</reference>
<protein>
    <submittedName>
        <fullName evidence="4">FAD-binding protein</fullName>
    </submittedName>
</protein>
<evidence type="ECO:0000313" key="5">
    <source>
        <dbReference type="Proteomes" id="UP000635245"/>
    </source>
</evidence>
<dbReference type="Proteomes" id="UP000635245">
    <property type="component" value="Unassembled WGS sequence"/>
</dbReference>
<comment type="caution">
    <text evidence="4">The sequence shown here is derived from an EMBL/GenBank/DDBJ whole genome shotgun (WGS) entry which is preliminary data.</text>
</comment>
<dbReference type="InterPro" id="IPR016166">
    <property type="entry name" value="FAD-bd_PCMH"/>
</dbReference>
<keyword evidence="2" id="KW-0274">FAD</keyword>
<evidence type="ECO:0000259" key="3">
    <source>
        <dbReference type="PROSITE" id="PS51387"/>
    </source>
</evidence>
<dbReference type="PANTHER" id="PTHR11748:SF103">
    <property type="entry name" value="GLYCOLATE OXIDASE SUBUNIT GLCE"/>
    <property type="match status" value="1"/>
</dbReference>
<dbReference type="EMBL" id="JAENJH010000002">
    <property type="protein sequence ID" value="MBK1784269.1"/>
    <property type="molecule type" value="Genomic_DNA"/>
</dbReference>
<dbReference type="Pfam" id="PF01565">
    <property type="entry name" value="FAD_binding_4"/>
    <property type="match status" value="1"/>
</dbReference>
<dbReference type="InterPro" id="IPR036318">
    <property type="entry name" value="FAD-bd_PCMH-like_sf"/>
</dbReference>
<sequence>MTTTMLAPTDLKGAHEALADTKGTVSIRGAGTAEGWAGAPLPTAAVLDTTRLTGVLTYNPSDMTVSVRAGTPLAELQRELAANGQRLAFDAARVARGATVGGLVATADSGPLALAYGSLRDLVIGATVVLADGTMARTGGHVIKNVAGYDLAKLLHGSYGGFALLAEIVLRLHPVPGASRTVALDCALDAAAERAATVLGSALEPVCLEWADGTLLIRLEGTSEGTEDRSRELAELVGGAVLGDDAGAAAWKRHAELVGRAAVRVGCRPSRLAGLLGRFGDTAVAGLGTGIGTTSLPLDEVGAVHDAVTTEGGMSVTRRRPPDGVRAWGRPPSAIRLLTAVKKELDPLGRLSPGRFESWFAELDDKEGTP</sequence>
<dbReference type="GO" id="GO:0003824">
    <property type="term" value="F:catalytic activity"/>
    <property type="evidence" value="ECO:0007669"/>
    <property type="project" value="InterPro"/>
</dbReference>
<evidence type="ECO:0000313" key="4">
    <source>
        <dbReference type="EMBL" id="MBK1784269.1"/>
    </source>
</evidence>
<dbReference type="RefSeq" id="WP_200316522.1">
    <property type="nucleotide sequence ID" value="NZ_JAENJH010000002.1"/>
</dbReference>
<feature type="domain" description="FAD-binding PCMH-type" evidence="3">
    <location>
        <begin position="1"/>
        <end position="175"/>
    </location>
</feature>
<evidence type="ECO:0000256" key="2">
    <source>
        <dbReference type="ARBA" id="ARBA00022827"/>
    </source>
</evidence>
<evidence type="ECO:0000256" key="1">
    <source>
        <dbReference type="ARBA" id="ARBA00022630"/>
    </source>
</evidence>
<proteinExistence type="predicted"/>
<dbReference type="InterPro" id="IPR006094">
    <property type="entry name" value="Oxid_FAD_bind_N"/>
</dbReference>
<dbReference type="Gene3D" id="3.30.465.10">
    <property type="match status" value="1"/>
</dbReference>
<dbReference type="InterPro" id="IPR016164">
    <property type="entry name" value="FAD-linked_Oxase-like_C"/>
</dbReference>
<dbReference type="SUPFAM" id="SSF56176">
    <property type="entry name" value="FAD-binding/transporter-associated domain-like"/>
    <property type="match status" value="1"/>
</dbReference>
<dbReference type="PROSITE" id="PS51387">
    <property type="entry name" value="FAD_PCMH"/>
    <property type="match status" value="1"/>
</dbReference>
<dbReference type="GO" id="GO:0071949">
    <property type="term" value="F:FAD binding"/>
    <property type="evidence" value="ECO:0007669"/>
    <property type="project" value="InterPro"/>
</dbReference>
<dbReference type="PANTHER" id="PTHR11748">
    <property type="entry name" value="D-LACTATE DEHYDROGENASE"/>
    <property type="match status" value="1"/>
</dbReference>
<name>A0A934V414_9PSEU</name>